<name>A0A808FJZ7_XANCI</name>
<sequence>MAHRHRCEVARQPSGLAQLQRVLQPRRWRAWCQPSVRETRGFRVFSPVHGHRIDIPSYRLRVVGTQHAVSAKRLAVRRSHAAVNEKAPDMPGPFFYLSPSRVRDIITCVTCVTCVTCSTAASAALRTASADRRWH</sequence>
<evidence type="ECO:0000313" key="1">
    <source>
        <dbReference type="EMBL" id="ATS90076.1"/>
    </source>
</evidence>
<accession>A0A808FJZ7</accession>
<reference evidence="1" key="1">
    <citation type="journal article" date="2017" name="BMC Genomics">
        <title>Xanthomonas adaptation to common bean is associated with horizontal transfers of genes encoding TAL effectors.</title>
        <authorList>
            <person name="Ruh M."/>
            <person name="Briand M."/>
            <person name="Bonneau S."/>
            <person name="Jacques M.A."/>
            <person name="Chen N.W.G."/>
        </authorList>
    </citation>
    <scope>NUCLEOTIDE SEQUENCE [LARGE SCALE GENOMIC DNA]</scope>
    <source>
        <strain evidence="1">CFBP6167</strain>
    </source>
</reference>
<dbReference type="EMBL" id="CP021018">
    <property type="protein sequence ID" value="ATS90076.1"/>
    <property type="molecule type" value="Genomic_DNA"/>
</dbReference>
<proteinExistence type="predicted"/>
<dbReference type="AlphaFoldDB" id="A0A808FJZ7"/>
<protein>
    <submittedName>
        <fullName evidence="1">Uncharacterized protein</fullName>
    </submittedName>
</protein>
<gene>
    <name evidence="1" type="ORF">XcfCFBP6167P_18735</name>
</gene>
<organism evidence="1">
    <name type="scientific">Xanthomonas citri pv. phaseoli var. fuscans</name>
    <dbReference type="NCBI Taxonomy" id="473423"/>
    <lineage>
        <taxon>Bacteria</taxon>
        <taxon>Pseudomonadati</taxon>
        <taxon>Pseudomonadota</taxon>
        <taxon>Gammaproteobacteria</taxon>
        <taxon>Lysobacterales</taxon>
        <taxon>Lysobacteraceae</taxon>
        <taxon>Xanthomonas</taxon>
    </lineage>
</organism>